<comment type="similarity">
    <text evidence="2">Belongs to the class-I pyridoxal-phosphate-dependent aminotransferase family.</text>
</comment>
<dbReference type="EC" id="2.6.1.1" evidence="4"/>
<dbReference type="PANTHER" id="PTHR11879">
    <property type="entry name" value="ASPARTATE AMINOTRANSFERASE"/>
    <property type="match status" value="1"/>
</dbReference>
<keyword evidence="5" id="KW-0032">Aminotransferase</keyword>
<dbReference type="InterPro" id="IPR015422">
    <property type="entry name" value="PyrdxlP-dep_Trfase_small"/>
</dbReference>
<dbReference type="AlphaFoldDB" id="A0A5J5DG76"/>
<keyword evidence="6" id="KW-0808">Transferase</keyword>
<dbReference type="Gene3D" id="3.90.1150.10">
    <property type="entry name" value="Aspartate Aminotransferase, domain 1"/>
    <property type="match status" value="2"/>
</dbReference>
<evidence type="ECO:0000256" key="1">
    <source>
        <dbReference type="ARBA" id="ARBA00001933"/>
    </source>
</evidence>
<dbReference type="GO" id="GO:0006532">
    <property type="term" value="P:aspartate biosynthetic process"/>
    <property type="evidence" value="ECO:0007669"/>
    <property type="project" value="TreeGrafter"/>
</dbReference>
<gene>
    <name evidence="9" type="ORF">FQN60_017821</name>
</gene>
<dbReference type="InterPro" id="IPR015424">
    <property type="entry name" value="PyrdxlP-dep_Trfase"/>
</dbReference>
<proteinExistence type="inferred from homology"/>
<sequence length="401" mass="44565">MSRPGSSVHGKGVKLNGDPGGDISVFTKALTAAESPETRLLSAFQKDTHPRKAYLAGREYYNEEGKTFELRLVRRIKQQLSADPTTRPEYPSSLGLTEFTRRATEVALGKSSRATMENRAFGVQTPGFTAAVRLGAELLRHWYDVGAARCGTVYLSSPCHDSLAGIFQAAGIPDIREYYYWDDKKRGVCLEKLLEDLEKAPERSVVVLSASAHYPTAADLSQNQWAMITKLVMRRRLFPFLLLPAQALCWGDLERDAWPVQYCASQGMELLCEAVGHLLCVLKQNSLLLSVQRQADKIVRSLWAQPSVAGAQVVATVLSNPAHLVEWKDELKSIVERCMLIREVLRDRLRLLGTPGEQVEFLSKRRHVYLLPTGCLNVSAINGPNLDYIAESIHLAVTTSV</sequence>
<comment type="subunit">
    <text evidence="3">Homodimer.</text>
</comment>
<evidence type="ECO:0000256" key="5">
    <source>
        <dbReference type="ARBA" id="ARBA00022576"/>
    </source>
</evidence>
<protein>
    <recommendedName>
        <fullName evidence="4">aspartate transaminase</fullName>
        <ecNumber evidence="4">2.6.1.1</ecNumber>
    </recommendedName>
</protein>
<dbReference type="InterPro" id="IPR004839">
    <property type="entry name" value="Aminotransferase_I/II_large"/>
</dbReference>
<evidence type="ECO:0000256" key="7">
    <source>
        <dbReference type="ARBA" id="ARBA00022898"/>
    </source>
</evidence>
<keyword evidence="10" id="KW-1185">Reference proteome</keyword>
<name>A0A5J5DG76_9PERO</name>
<evidence type="ECO:0000256" key="6">
    <source>
        <dbReference type="ARBA" id="ARBA00022679"/>
    </source>
</evidence>
<evidence type="ECO:0000313" key="10">
    <source>
        <dbReference type="Proteomes" id="UP000327493"/>
    </source>
</evidence>
<dbReference type="PRINTS" id="PR00799">
    <property type="entry name" value="TRANSAMINASE"/>
</dbReference>
<dbReference type="InterPro" id="IPR000796">
    <property type="entry name" value="Asp_trans"/>
</dbReference>
<reference evidence="9 10" key="1">
    <citation type="submission" date="2019-08" db="EMBL/GenBank/DDBJ databases">
        <title>A chromosome-level genome assembly, high-density linkage maps, and genome scans reveal the genomic architecture of hybrid incompatibilities underlying speciation via character displacement in darters (Percidae: Etheostominae).</title>
        <authorList>
            <person name="Moran R.L."/>
            <person name="Catchen J.M."/>
            <person name="Fuller R.C."/>
        </authorList>
    </citation>
    <scope>NUCLEOTIDE SEQUENCE [LARGE SCALE GENOMIC DNA]</scope>
    <source>
        <strain evidence="9">EspeVRDwgs_2016</strain>
        <tissue evidence="9">Muscle</tissue>
    </source>
</reference>
<comment type="caution">
    <text evidence="9">The sequence shown here is derived from an EMBL/GenBank/DDBJ whole genome shotgun (WGS) entry which is preliminary data.</text>
</comment>
<evidence type="ECO:0000259" key="8">
    <source>
        <dbReference type="Pfam" id="PF00155"/>
    </source>
</evidence>
<dbReference type="Gene3D" id="3.40.640.10">
    <property type="entry name" value="Type I PLP-dependent aspartate aminotransferase-like (Major domain)"/>
    <property type="match status" value="1"/>
</dbReference>
<dbReference type="Pfam" id="PF00155">
    <property type="entry name" value="Aminotran_1_2"/>
    <property type="match status" value="1"/>
</dbReference>
<organism evidence="9 10">
    <name type="scientific">Etheostoma spectabile</name>
    <name type="common">orangethroat darter</name>
    <dbReference type="NCBI Taxonomy" id="54343"/>
    <lineage>
        <taxon>Eukaryota</taxon>
        <taxon>Metazoa</taxon>
        <taxon>Chordata</taxon>
        <taxon>Craniata</taxon>
        <taxon>Vertebrata</taxon>
        <taxon>Euteleostomi</taxon>
        <taxon>Actinopterygii</taxon>
        <taxon>Neopterygii</taxon>
        <taxon>Teleostei</taxon>
        <taxon>Neoteleostei</taxon>
        <taxon>Acanthomorphata</taxon>
        <taxon>Eupercaria</taxon>
        <taxon>Perciformes</taxon>
        <taxon>Percoidei</taxon>
        <taxon>Percidae</taxon>
        <taxon>Etheostomatinae</taxon>
        <taxon>Etheostoma</taxon>
    </lineage>
</organism>
<evidence type="ECO:0000313" key="9">
    <source>
        <dbReference type="EMBL" id="KAA8592366.1"/>
    </source>
</evidence>
<dbReference type="Proteomes" id="UP000327493">
    <property type="component" value="Chromosome 5"/>
</dbReference>
<dbReference type="GO" id="GO:0005829">
    <property type="term" value="C:cytosol"/>
    <property type="evidence" value="ECO:0007669"/>
    <property type="project" value="TreeGrafter"/>
</dbReference>
<accession>A0A5J5DG76</accession>
<feature type="domain" description="Aminotransferase class I/classII large" evidence="8">
    <location>
        <begin position="74"/>
        <end position="372"/>
    </location>
</feature>
<evidence type="ECO:0000256" key="2">
    <source>
        <dbReference type="ARBA" id="ARBA00007441"/>
    </source>
</evidence>
<dbReference type="InterPro" id="IPR015421">
    <property type="entry name" value="PyrdxlP-dep_Trfase_major"/>
</dbReference>
<dbReference type="GO" id="GO:0004069">
    <property type="term" value="F:L-aspartate:2-oxoglutarate aminotransferase activity"/>
    <property type="evidence" value="ECO:0007669"/>
    <property type="project" value="UniProtKB-EC"/>
</dbReference>
<dbReference type="GO" id="GO:0030170">
    <property type="term" value="F:pyridoxal phosphate binding"/>
    <property type="evidence" value="ECO:0007669"/>
    <property type="project" value="InterPro"/>
</dbReference>
<keyword evidence="7" id="KW-0663">Pyridoxal phosphate</keyword>
<dbReference type="SUPFAM" id="SSF53383">
    <property type="entry name" value="PLP-dependent transferases"/>
    <property type="match status" value="1"/>
</dbReference>
<dbReference type="PANTHER" id="PTHR11879:SF36">
    <property type="entry name" value="ASPARTATE AMINOTRANSFERASE, CYTOPLASMIC 2"/>
    <property type="match status" value="1"/>
</dbReference>
<evidence type="ECO:0000256" key="4">
    <source>
        <dbReference type="ARBA" id="ARBA00012753"/>
    </source>
</evidence>
<dbReference type="EMBL" id="VOFY01000005">
    <property type="protein sequence ID" value="KAA8592366.1"/>
    <property type="molecule type" value="Genomic_DNA"/>
</dbReference>
<comment type="cofactor">
    <cofactor evidence="1">
        <name>pyridoxal 5'-phosphate</name>
        <dbReference type="ChEBI" id="CHEBI:597326"/>
    </cofactor>
</comment>
<evidence type="ECO:0000256" key="3">
    <source>
        <dbReference type="ARBA" id="ARBA00011738"/>
    </source>
</evidence>